<dbReference type="eggNOG" id="ENOG502TIBJ">
    <property type="taxonomic scope" value="Eukaryota"/>
</dbReference>
<proteinExistence type="predicted"/>
<protein>
    <submittedName>
        <fullName evidence="2">CRE-NHR-266 protein</fullName>
    </submittedName>
</protein>
<dbReference type="HOGENOM" id="CLU_1836883_0_0_1"/>
<accession>E3LMJ6</accession>
<dbReference type="GeneID" id="9816046"/>
<sequence>MQFYPSLILLNALFLFSLVIIPSEVNMAPCLLPQDCDCIKRGLFDDNWLQSNKPTVFNAFKDKYSFSFPETTYPECESIISVCPEPAEVAAIYANGTIKIGGATLKNPFKLTQLWCEDGNWMKVAYSGTFDATIRATNISCALKK</sequence>
<evidence type="ECO:0000313" key="3">
    <source>
        <dbReference type="EMBL" id="KAF1770141.1"/>
    </source>
</evidence>
<dbReference type="EMBL" id="DS268411">
    <property type="protein sequence ID" value="EFP02927.1"/>
    <property type="molecule type" value="Genomic_DNA"/>
</dbReference>
<keyword evidence="4" id="KW-1185">Reference proteome</keyword>
<dbReference type="OrthoDB" id="5799690at2759"/>
<dbReference type="AlphaFoldDB" id="E3LMJ6"/>
<gene>
    <name evidence="2" type="primary">Cre-nhr-266</name>
    <name evidence="2" type="ORF">CRE_28144</name>
    <name evidence="3" type="ORF">GCK72_001959</name>
</gene>
<dbReference type="EMBL" id="WUAV01000001">
    <property type="protein sequence ID" value="KAF1770141.1"/>
    <property type="molecule type" value="Genomic_DNA"/>
</dbReference>
<reference evidence="2" key="1">
    <citation type="submission" date="2007-07" db="EMBL/GenBank/DDBJ databases">
        <title>PCAP assembly of the Caenorhabditis remanei genome.</title>
        <authorList>
            <consortium name="The Caenorhabditis remanei Sequencing Consortium"/>
            <person name="Wilson R.K."/>
        </authorList>
    </citation>
    <scope>NUCLEOTIDE SEQUENCE [LARGE SCALE GENOMIC DNA]</scope>
    <source>
        <strain evidence="2">PB4641</strain>
    </source>
</reference>
<feature type="chain" id="PRO_5015089167" evidence="1">
    <location>
        <begin position="28"/>
        <end position="145"/>
    </location>
</feature>
<dbReference type="KEGG" id="crq:GCK72_001959"/>
<dbReference type="CTD" id="9816046"/>
<dbReference type="RefSeq" id="XP_003114792.1">
    <property type="nucleotide sequence ID" value="XM_003114744.1"/>
</dbReference>
<evidence type="ECO:0000313" key="5">
    <source>
        <dbReference type="Proteomes" id="UP000483820"/>
    </source>
</evidence>
<evidence type="ECO:0000256" key="1">
    <source>
        <dbReference type="SAM" id="SignalP"/>
    </source>
</evidence>
<dbReference type="Proteomes" id="UP000483820">
    <property type="component" value="Chromosome I"/>
</dbReference>
<dbReference type="Proteomes" id="UP000008281">
    <property type="component" value="Unassembled WGS sequence"/>
</dbReference>
<name>E3LMJ6_CAERE</name>
<feature type="signal peptide" evidence="1">
    <location>
        <begin position="1"/>
        <end position="27"/>
    </location>
</feature>
<organism evidence="4">
    <name type="scientific">Caenorhabditis remanei</name>
    <name type="common">Caenorhabditis vulgaris</name>
    <dbReference type="NCBI Taxonomy" id="31234"/>
    <lineage>
        <taxon>Eukaryota</taxon>
        <taxon>Metazoa</taxon>
        <taxon>Ecdysozoa</taxon>
        <taxon>Nematoda</taxon>
        <taxon>Chromadorea</taxon>
        <taxon>Rhabditida</taxon>
        <taxon>Rhabditina</taxon>
        <taxon>Rhabditomorpha</taxon>
        <taxon>Rhabditoidea</taxon>
        <taxon>Rhabditidae</taxon>
        <taxon>Peloderinae</taxon>
        <taxon>Caenorhabditis</taxon>
    </lineage>
</organism>
<keyword evidence="1" id="KW-0732">Signal</keyword>
<reference evidence="3 5" key="2">
    <citation type="submission" date="2019-12" db="EMBL/GenBank/DDBJ databases">
        <title>Chromosome-level assembly of the Caenorhabditis remanei genome.</title>
        <authorList>
            <person name="Teterina A.A."/>
            <person name="Willis J.H."/>
            <person name="Phillips P.C."/>
        </authorList>
    </citation>
    <scope>NUCLEOTIDE SEQUENCE [LARGE SCALE GENOMIC DNA]</scope>
    <source>
        <strain evidence="3 5">PX506</strain>
        <tissue evidence="3">Whole organism</tissue>
    </source>
</reference>
<dbReference type="OMA" id="IPSEVNM"/>
<evidence type="ECO:0000313" key="2">
    <source>
        <dbReference type="EMBL" id="EFP02927.1"/>
    </source>
</evidence>
<evidence type="ECO:0000313" key="4">
    <source>
        <dbReference type="Proteomes" id="UP000008281"/>
    </source>
</evidence>